<dbReference type="OrthoDB" id="531440at2759"/>
<evidence type="ECO:0000256" key="1">
    <source>
        <dbReference type="SAM" id="MobiDB-lite"/>
    </source>
</evidence>
<accession>A0A8J4LRJ5</accession>
<evidence type="ECO:0000313" key="4">
    <source>
        <dbReference type="Proteomes" id="UP000722791"/>
    </source>
</evidence>
<feature type="compositionally biased region" description="Polar residues" evidence="1">
    <location>
        <begin position="323"/>
        <end position="332"/>
    </location>
</feature>
<comment type="caution">
    <text evidence="3">The sequence shown here is derived from an EMBL/GenBank/DDBJ whole genome shotgun (WGS) entry which is preliminary data.</text>
</comment>
<dbReference type="AlphaFoldDB" id="A0A8J4LRJ5"/>
<feature type="compositionally biased region" description="Acidic residues" evidence="1">
    <location>
        <begin position="266"/>
        <end position="277"/>
    </location>
</feature>
<organism evidence="3 4">
    <name type="scientific">Volvox reticuliferus</name>
    <dbReference type="NCBI Taxonomy" id="1737510"/>
    <lineage>
        <taxon>Eukaryota</taxon>
        <taxon>Viridiplantae</taxon>
        <taxon>Chlorophyta</taxon>
        <taxon>core chlorophytes</taxon>
        <taxon>Chlorophyceae</taxon>
        <taxon>CS clade</taxon>
        <taxon>Chlamydomonadales</taxon>
        <taxon>Volvocaceae</taxon>
        <taxon>Volvox</taxon>
    </lineage>
</organism>
<name>A0A8J4LRJ5_9CHLO</name>
<evidence type="ECO:0000313" key="5">
    <source>
        <dbReference type="Proteomes" id="UP000747110"/>
    </source>
</evidence>
<feature type="compositionally biased region" description="Polar residues" evidence="1">
    <location>
        <begin position="341"/>
        <end position="366"/>
    </location>
</feature>
<protein>
    <recommendedName>
        <fullName evidence="6">EF-hand domain-containing protein</fullName>
    </recommendedName>
</protein>
<dbReference type="SUPFAM" id="SSF47473">
    <property type="entry name" value="EF-hand"/>
    <property type="match status" value="1"/>
</dbReference>
<reference evidence="3" key="1">
    <citation type="journal article" date="2021" name="Proc. Natl. Acad. Sci. U.S.A.">
        <title>Three genomes in the algal genus Volvox reveal the fate of a haploid sex-determining region after a transition to homothallism.</title>
        <authorList>
            <person name="Yamamoto K."/>
            <person name="Hamaji T."/>
            <person name="Kawai-Toyooka H."/>
            <person name="Matsuzaki R."/>
            <person name="Takahashi F."/>
            <person name="Nishimura Y."/>
            <person name="Kawachi M."/>
            <person name="Noguchi H."/>
            <person name="Minakuchi Y."/>
            <person name="Umen J.G."/>
            <person name="Toyoda A."/>
            <person name="Nozaki H."/>
        </authorList>
    </citation>
    <scope>NUCLEOTIDE SEQUENCE</scope>
    <source>
        <strain evidence="3">NIES-3785</strain>
        <strain evidence="2">NIES-3786</strain>
    </source>
</reference>
<feature type="region of interest" description="Disordered" evidence="1">
    <location>
        <begin position="266"/>
        <end position="381"/>
    </location>
</feature>
<dbReference type="EMBL" id="BNCQ01000023">
    <property type="protein sequence ID" value="GIM07282.1"/>
    <property type="molecule type" value="Genomic_DNA"/>
</dbReference>
<proteinExistence type="predicted"/>
<evidence type="ECO:0000313" key="3">
    <source>
        <dbReference type="EMBL" id="GIM07282.1"/>
    </source>
</evidence>
<evidence type="ECO:0008006" key="6">
    <source>
        <dbReference type="Google" id="ProtNLM"/>
    </source>
</evidence>
<dbReference type="Gene3D" id="1.10.238.10">
    <property type="entry name" value="EF-hand"/>
    <property type="match status" value="1"/>
</dbReference>
<gene>
    <name evidence="2" type="ORF">Vretifemale_11930</name>
    <name evidence="3" type="ORF">Vretimale_11395</name>
</gene>
<keyword evidence="5" id="KW-1185">Reference proteome</keyword>
<sequence>MAFLQRLAESFKEGLVTFTNGGETPRRNEAPPRSLAKQSSKGKLRPSSASYGFLESHIRDAIAAFVQDKFDKGEAKPHVFTQFWLQFPKLEAGFEVLRQQLEARTGSREGPLPLAVLRSNQQFFGIHESSDVIRELCNKAVSNKCTDIDFIGLVMLLLVAHLTELSTPGGGSQLHPDVRTMLSCLELAFTHFNSARKGKLDKREVAEALQYEAAKAHMKEGARGRTSNRLAHRLFEGLDWEHDNTISFENFLRGILQLVQDEFGDMPSEDEVDEEELAAAVAASATVRSGSGSGSATPPQPGDADVSAAATRGAAAPRRCGSSRASSTSQREGSCGHFRPRSNSTMGLTSGSSQAAATPGAASSQGLGEGPGPVGRPQNGFLATLKGSFRKSADMLSLKGGDAGAAAMATPRKAAEGSVESTTAVAAAAVAAAAATDA</sequence>
<dbReference type="Proteomes" id="UP000722791">
    <property type="component" value="Unassembled WGS sequence"/>
</dbReference>
<feature type="compositionally biased region" description="Low complexity" evidence="1">
    <location>
        <begin position="304"/>
        <end position="319"/>
    </location>
</feature>
<dbReference type="InterPro" id="IPR011992">
    <property type="entry name" value="EF-hand-dom_pair"/>
</dbReference>
<feature type="region of interest" description="Disordered" evidence="1">
    <location>
        <begin position="18"/>
        <end position="48"/>
    </location>
</feature>
<dbReference type="EMBL" id="BNCP01000026">
    <property type="protein sequence ID" value="GIL83118.1"/>
    <property type="molecule type" value="Genomic_DNA"/>
</dbReference>
<feature type="compositionally biased region" description="Low complexity" evidence="1">
    <location>
        <begin position="278"/>
        <end position="297"/>
    </location>
</feature>
<evidence type="ECO:0000313" key="2">
    <source>
        <dbReference type="EMBL" id="GIL83118.1"/>
    </source>
</evidence>
<dbReference type="Proteomes" id="UP000747110">
    <property type="component" value="Unassembled WGS sequence"/>
</dbReference>